<keyword evidence="7" id="KW-1185">Reference proteome</keyword>
<keyword evidence="4" id="KW-0472">Membrane</keyword>
<gene>
    <name evidence="4" type="primary">lapB</name>
    <name evidence="6" type="ORF">SADO_00945</name>
</gene>
<evidence type="ECO:0000313" key="6">
    <source>
        <dbReference type="EMBL" id="MES1927779.1"/>
    </source>
</evidence>
<dbReference type="Proteomes" id="UP001460888">
    <property type="component" value="Unassembled WGS sequence"/>
</dbReference>
<evidence type="ECO:0000313" key="7">
    <source>
        <dbReference type="Proteomes" id="UP001460888"/>
    </source>
</evidence>
<feature type="binding site" evidence="4">
    <location>
        <position position="372"/>
    </location>
    <ligand>
        <name>Fe cation</name>
        <dbReference type="ChEBI" id="CHEBI:24875"/>
    </ligand>
</feature>
<dbReference type="InterPro" id="IPR041166">
    <property type="entry name" value="Rubredoxin_2"/>
</dbReference>
<keyword evidence="4" id="KW-0812">Transmembrane</keyword>
<sequence length="401" mass="45693">MLDGIWWIVLALLPLAAASGWYVRGRAQGDDEPNPPVNADYLRGISQLVNDDADKAIATFVRVLEVDNDTAETHLALGNLFRRQGEVDRALRMHQNLVARPNLKAAHRNQARYELAQDYLRAGVLDRAEGLFRELADQNLFLERALSGLVAIYEQERDWEQAIETTRRLETVRGTSLRPVIAQYFCELAEQARGNGQADMAQRYVKSARQSFRDCARASLIGGMMSEHAKDHRGAVKIYRQVMRQDVDFISEIIEPMRRCFDALDDAPGYAQFLREVMPLYDGAHPHVAYARFLHRQKKTDEAIAHISQYLQGEPNWIGFYHLLDLTWSQTRSTLTGPLDSLRQSLGQIIERQPTYHCGQCGFSGRYLHWQCPSCRQWNTIIPVRDVRPGESAPTRSARSA</sequence>
<keyword evidence="4" id="KW-1003">Cell membrane</keyword>
<dbReference type="InterPro" id="IPR030865">
    <property type="entry name" value="LapB"/>
</dbReference>
<reference evidence="6 7" key="1">
    <citation type="submission" date="2013-03" db="EMBL/GenBank/DDBJ databases">
        <title>Salinisphaera dokdonensis CL-ES53 Genome Sequencing.</title>
        <authorList>
            <person name="Li C."/>
            <person name="Lai Q."/>
            <person name="Shao Z."/>
        </authorList>
    </citation>
    <scope>NUCLEOTIDE SEQUENCE [LARGE SCALE GENOMIC DNA]</scope>
    <source>
        <strain evidence="6 7">CL-ES53</strain>
    </source>
</reference>
<dbReference type="NCBIfam" id="NF008757">
    <property type="entry name" value="PRK11788.1-5"/>
    <property type="match status" value="1"/>
</dbReference>
<feature type="binding site" evidence="4">
    <location>
        <position position="375"/>
    </location>
    <ligand>
        <name>Fe cation</name>
        <dbReference type="ChEBI" id="CHEBI:24875"/>
    </ligand>
</feature>
<keyword evidence="3 4" id="KW-0802">TPR repeat</keyword>
<dbReference type="EMBL" id="APND01000001">
    <property type="protein sequence ID" value="MES1927779.1"/>
    <property type="molecule type" value="Genomic_DNA"/>
</dbReference>
<evidence type="ECO:0000256" key="4">
    <source>
        <dbReference type="HAMAP-Rule" id="MF_00994"/>
    </source>
</evidence>
<dbReference type="HAMAP" id="MF_00994">
    <property type="entry name" value="LPS_assembly_LapB"/>
    <property type="match status" value="1"/>
</dbReference>
<dbReference type="InterPro" id="IPR011990">
    <property type="entry name" value="TPR-like_helical_dom_sf"/>
</dbReference>
<comment type="similarity">
    <text evidence="4">Belongs to the LapB family.</text>
</comment>
<dbReference type="PANTHER" id="PTHR45586">
    <property type="entry name" value="TPR REPEAT-CONTAINING PROTEIN PA4667"/>
    <property type="match status" value="1"/>
</dbReference>
<keyword evidence="4" id="KW-1133">Transmembrane helix</keyword>
<proteinExistence type="inferred from homology"/>
<keyword evidence="4" id="KW-0408">Iron</keyword>
<evidence type="ECO:0000259" key="5">
    <source>
        <dbReference type="Pfam" id="PF18073"/>
    </source>
</evidence>
<dbReference type="Pfam" id="PF13176">
    <property type="entry name" value="TPR_7"/>
    <property type="match status" value="1"/>
</dbReference>
<accession>A0ABV2AVY3</accession>
<dbReference type="InterPro" id="IPR019734">
    <property type="entry name" value="TPR_rpt"/>
</dbReference>
<evidence type="ECO:0000256" key="1">
    <source>
        <dbReference type="ARBA" id="ARBA00022723"/>
    </source>
</evidence>
<keyword evidence="2 4" id="KW-0677">Repeat</keyword>
<dbReference type="PANTHER" id="PTHR45586:SF1">
    <property type="entry name" value="LIPOPOLYSACCHARIDE ASSEMBLY PROTEIN B"/>
    <property type="match status" value="1"/>
</dbReference>
<keyword evidence="1 4" id="KW-0479">Metal-binding</keyword>
<comment type="caution">
    <text evidence="6">The sequence shown here is derived from an EMBL/GenBank/DDBJ whole genome shotgun (WGS) entry which is preliminary data.</text>
</comment>
<name>A0ABV2AVY3_9GAMM</name>
<feature type="binding site" evidence="4">
    <location>
        <position position="358"/>
    </location>
    <ligand>
        <name>Fe cation</name>
        <dbReference type="ChEBI" id="CHEBI:24875"/>
    </ligand>
</feature>
<feature type="binding site" evidence="4">
    <location>
        <position position="361"/>
    </location>
    <ligand>
        <name>Fe cation</name>
        <dbReference type="ChEBI" id="CHEBI:24875"/>
    </ligand>
</feature>
<dbReference type="RefSeq" id="WP_353108461.1">
    <property type="nucleotide sequence ID" value="NZ_APND01000001.1"/>
</dbReference>
<feature type="domain" description="LapB rubredoxin metal binding" evidence="5">
    <location>
        <begin position="356"/>
        <end position="383"/>
    </location>
</feature>
<dbReference type="SUPFAM" id="SSF48452">
    <property type="entry name" value="TPR-like"/>
    <property type="match status" value="1"/>
</dbReference>
<comment type="subcellular location">
    <subcellularLocation>
        <location evidence="4">Cell inner membrane</location>
        <topology evidence="4">Single-pass membrane protein</topology>
        <orientation evidence="4">Cytoplasmic side</orientation>
    </subcellularLocation>
</comment>
<protein>
    <recommendedName>
        <fullName evidence="4">Lipopolysaccharide assembly protein B</fullName>
    </recommendedName>
</protein>
<feature type="topological domain" description="Cytoplasmic" evidence="4">
    <location>
        <begin position="25"/>
        <end position="401"/>
    </location>
</feature>
<organism evidence="6 7">
    <name type="scientific">Salinisphaera dokdonensis CL-ES53</name>
    <dbReference type="NCBI Taxonomy" id="1304272"/>
    <lineage>
        <taxon>Bacteria</taxon>
        <taxon>Pseudomonadati</taxon>
        <taxon>Pseudomonadota</taxon>
        <taxon>Gammaproteobacteria</taxon>
        <taxon>Salinisphaerales</taxon>
        <taxon>Salinisphaeraceae</taxon>
        <taxon>Salinisphaera</taxon>
    </lineage>
</organism>
<evidence type="ECO:0000256" key="2">
    <source>
        <dbReference type="ARBA" id="ARBA00022737"/>
    </source>
</evidence>
<comment type="function">
    <text evidence="4">Modulates cellular lipopolysaccharide (LPS) levels by regulating LpxC, which is involved in lipid A biosynthesis. May act by modulating the proteolytic activity of FtsH towards LpxC. May also coordinate assembly of proteins involved in LPS synthesis at the plasma membrane.</text>
</comment>
<dbReference type="Gene3D" id="1.25.40.10">
    <property type="entry name" value="Tetratricopeptide repeat domain"/>
    <property type="match status" value="2"/>
</dbReference>
<evidence type="ECO:0000256" key="3">
    <source>
        <dbReference type="ARBA" id="ARBA00022803"/>
    </source>
</evidence>
<dbReference type="Pfam" id="PF18073">
    <property type="entry name" value="Zn_ribbon_LapB"/>
    <property type="match status" value="1"/>
</dbReference>
<keyword evidence="4" id="KW-0997">Cell inner membrane</keyword>
<dbReference type="InterPro" id="IPR051012">
    <property type="entry name" value="CellSynth/LPSAsmb/PSIAsmb"/>
</dbReference>